<dbReference type="PANTHER" id="PTHR11851">
    <property type="entry name" value="METALLOPROTEASE"/>
    <property type="match status" value="1"/>
</dbReference>
<dbReference type="Gene3D" id="3.30.830.10">
    <property type="entry name" value="Metalloenzyme, LuxS/M16 peptidase-like"/>
    <property type="match status" value="2"/>
</dbReference>
<proteinExistence type="predicted"/>
<dbReference type="InterPro" id="IPR007863">
    <property type="entry name" value="Peptidase_M16_C"/>
</dbReference>
<dbReference type="Proteomes" id="UP000181969">
    <property type="component" value="Unassembled WGS sequence"/>
</dbReference>
<gene>
    <name evidence="2" type="ORF">QHR29_09125</name>
    <name evidence="3" type="ORF">SAMN05216438_11419</name>
</gene>
<protein>
    <submittedName>
        <fullName evidence="2">Pitrilysin family protein</fullName>
    </submittedName>
    <submittedName>
        <fullName evidence="3">Predicted Zn-dependent peptidase</fullName>
    </submittedName>
</protein>
<dbReference type="EMBL" id="JARYTV010000010">
    <property type="protein sequence ID" value="MDH7960621.1"/>
    <property type="molecule type" value="Genomic_DNA"/>
</dbReference>
<dbReference type="InterPro" id="IPR011249">
    <property type="entry name" value="Metalloenz_LuxS/M16"/>
</dbReference>
<organism evidence="3 4">
    <name type="scientific">Lactococcus garvieae</name>
    <dbReference type="NCBI Taxonomy" id="1363"/>
    <lineage>
        <taxon>Bacteria</taxon>
        <taxon>Bacillati</taxon>
        <taxon>Bacillota</taxon>
        <taxon>Bacilli</taxon>
        <taxon>Lactobacillales</taxon>
        <taxon>Streptococcaceae</taxon>
        <taxon>Lactococcus</taxon>
    </lineage>
</organism>
<dbReference type="OrthoDB" id="9762085at2"/>
<dbReference type="RefSeq" id="WP_014025377.1">
    <property type="nucleotide sequence ID" value="NZ_AP026069.1"/>
</dbReference>
<dbReference type="Proteomes" id="UP001157396">
    <property type="component" value="Unassembled WGS sequence"/>
</dbReference>
<reference evidence="2" key="2">
    <citation type="submission" date="2023-04" db="EMBL/GenBank/DDBJ databases">
        <title>Genomic analysis of Lactococcus garvieae isolates.</title>
        <authorList>
            <person name="Zhanghang C."/>
        </authorList>
    </citation>
    <scope>NUCLEOTIDE SEQUENCE</scope>
    <source>
        <strain evidence="2">ZB-1</strain>
    </source>
</reference>
<evidence type="ECO:0000313" key="4">
    <source>
        <dbReference type="Proteomes" id="UP000181969"/>
    </source>
</evidence>
<sequence>MKLASGVNLHVIKETKFKTIRLMVRFREELSRENIAKRVIISNLWETTNAAYPTAQAFSSRLSELYGTSFSTAVNKKGSQHLLSIHMNLVNPKFVDMDTLAGAVDFMHNALFSPDNNVAVFEREKANLINYLKAMNEDRSYYASRQLATLFFTDANQALPGVATVELLQAETAEAVFNYYTEMLNHNLIDIFVLGDVEEAEVVRLFQNFDFKDRQGHSEIFYKQELKDYQEKIEAKEVQQSILQMAFAQPTTYGSKDYMTLQVMNGLFGGFAHSKLFMNVREKASLAYYASSAFDSFTGLLRVNAGIDAGNYQQARALILEQLQAMQSGDFTAQEIEQTKTMLKNSYFMSLDSSSNLIEQAFIHEVLPELYIDEATFLKALEAVSKEDIMRLAQSLKLQAQYFMKGEVYAEEEL</sequence>
<evidence type="ECO:0000313" key="2">
    <source>
        <dbReference type="EMBL" id="MDH7960621.1"/>
    </source>
</evidence>
<dbReference type="OMA" id="VYDDKMR"/>
<evidence type="ECO:0000313" key="3">
    <source>
        <dbReference type="EMBL" id="SFL50973.1"/>
    </source>
</evidence>
<dbReference type="SUPFAM" id="SSF63411">
    <property type="entry name" value="LuxS/MPP-like metallohydrolase"/>
    <property type="match status" value="2"/>
</dbReference>
<dbReference type="InterPro" id="IPR050361">
    <property type="entry name" value="MPP/UQCRC_Complex"/>
</dbReference>
<dbReference type="EMBL" id="FOTJ01000014">
    <property type="protein sequence ID" value="SFL50973.1"/>
    <property type="molecule type" value="Genomic_DNA"/>
</dbReference>
<reference evidence="3 4" key="1">
    <citation type="submission" date="2016-10" db="EMBL/GenBank/DDBJ databases">
        <authorList>
            <person name="de Groot N.N."/>
        </authorList>
    </citation>
    <scope>NUCLEOTIDE SEQUENCE [LARGE SCALE GENOMIC DNA]</scope>
    <source>
        <strain evidence="3 4">M79</strain>
    </source>
</reference>
<dbReference type="AlphaFoldDB" id="A0A1I4IA96"/>
<dbReference type="Pfam" id="PF05193">
    <property type="entry name" value="Peptidase_M16_C"/>
    <property type="match status" value="1"/>
</dbReference>
<dbReference type="GO" id="GO:0046872">
    <property type="term" value="F:metal ion binding"/>
    <property type="evidence" value="ECO:0007669"/>
    <property type="project" value="InterPro"/>
</dbReference>
<accession>A0A1I4IA96</accession>
<dbReference type="NCBIfam" id="NF047422">
    <property type="entry name" value="YfmF_fam"/>
    <property type="match status" value="1"/>
</dbReference>
<name>A0A1I4IA96_9LACT</name>
<feature type="domain" description="Peptidase M16 C-terminal" evidence="1">
    <location>
        <begin position="172"/>
        <end position="343"/>
    </location>
</feature>
<evidence type="ECO:0000259" key="1">
    <source>
        <dbReference type="Pfam" id="PF05193"/>
    </source>
</evidence>
<dbReference type="PANTHER" id="PTHR11851:SF186">
    <property type="entry name" value="INACTIVE METALLOPROTEASE YMFF-RELATED"/>
    <property type="match status" value="1"/>
</dbReference>